<gene>
    <name evidence="1" type="ORF">GCM10009802_03360</name>
</gene>
<dbReference type="EMBL" id="BAAAPF010000003">
    <property type="protein sequence ID" value="GAA2107904.1"/>
    <property type="molecule type" value="Genomic_DNA"/>
</dbReference>
<name>A0ABP5IWY5_9ACTN</name>
<sequence>MPRVDPTKPTALYRLFTSGDVLLYVGITVEPKVRLRVHSREKTWWHEVVRHEIEWHPDRAAAERAETDAIVTEKPRYNVEQSTTRVRGDASTEYRSPYAKPRQVRIATPTWQALYTATKAAATSRGATITAMIAWWLGEPGAELPERPPRAAWSEAPPAPGP</sequence>
<keyword evidence="2" id="KW-1185">Reference proteome</keyword>
<comment type="caution">
    <text evidence="1">The sequence shown here is derived from an EMBL/GenBank/DDBJ whole genome shotgun (WGS) entry which is preliminary data.</text>
</comment>
<protein>
    <recommendedName>
        <fullName evidence="3">GIY-YIG nuclease family protein</fullName>
    </recommendedName>
</protein>
<evidence type="ECO:0000313" key="2">
    <source>
        <dbReference type="Proteomes" id="UP001500443"/>
    </source>
</evidence>
<organism evidence="1 2">
    <name type="scientific">Streptomyces synnematoformans</name>
    <dbReference type="NCBI Taxonomy" id="415721"/>
    <lineage>
        <taxon>Bacteria</taxon>
        <taxon>Bacillati</taxon>
        <taxon>Actinomycetota</taxon>
        <taxon>Actinomycetes</taxon>
        <taxon>Kitasatosporales</taxon>
        <taxon>Streptomycetaceae</taxon>
        <taxon>Streptomyces</taxon>
    </lineage>
</organism>
<proteinExistence type="predicted"/>
<evidence type="ECO:0000313" key="1">
    <source>
        <dbReference type="EMBL" id="GAA2107904.1"/>
    </source>
</evidence>
<dbReference type="Proteomes" id="UP001500443">
    <property type="component" value="Unassembled WGS sequence"/>
</dbReference>
<evidence type="ECO:0008006" key="3">
    <source>
        <dbReference type="Google" id="ProtNLM"/>
    </source>
</evidence>
<reference evidence="2" key="1">
    <citation type="journal article" date="2019" name="Int. J. Syst. Evol. Microbiol.">
        <title>The Global Catalogue of Microorganisms (GCM) 10K type strain sequencing project: providing services to taxonomists for standard genome sequencing and annotation.</title>
        <authorList>
            <consortium name="The Broad Institute Genomics Platform"/>
            <consortium name="The Broad Institute Genome Sequencing Center for Infectious Disease"/>
            <person name="Wu L."/>
            <person name="Ma J."/>
        </authorList>
    </citation>
    <scope>NUCLEOTIDE SEQUENCE [LARGE SCALE GENOMIC DNA]</scope>
    <source>
        <strain evidence="2">JCM 15481</strain>
    </source>
</reference>
<accession>A0ABP5IWY5</accession>
<dbReference type="RefSeq" id="WP_344287080.1">
    <property type="nucleotide sequence ID" value="NZ_BAAAPF010000003.1"/>
</dbReference>